<dbReference type="Gene3D" id="3.30.160.670">
    <property type="match status" value="1"/>
</dbReference>
<organism evidence="3 4">
    <name type="scientific">Sphingomonas bacterium</name>
    <dbReference type="NCBI Taxonomy" id="1895847"/>
    <lineage>
        <taxon>Bacteria</taxon>
        <taxon>Pseudomonadati</taxon>
        <taxon>Pseudomonadota</taxon>
        <taxon>Alphaproteobacteria</taxon>
        <taxon>Sphingomonadales</taxon>
        <taxon>Sphingomonadaceae</taxon>
        <taxon>Sphingomonas</taxon>
    </lineage>
</organism>
<protein>
    <recommendedName>
        <fullName evidence="2">DUF4136 domain-containing protein</fullName>
    </recommendedName>
</protein>
<proteinExistence type="predicted"/>
<evidence type="ECO:0000313" key="4">
    <source>
        <dbReference type="Proteomes" id="UP000262699"/>
    </source>
</evidence>
<keyword evidence="1" id="KW-0732">Signal</keyword>
<accession>A0A3D0WBJ0</accession>
<dbReference type="InterPro" id="IPR025411">
    <property type="entry name" value="DUF4136"/>
</dbReference>
<dbReference type="Proteomes" id="UP000262699">
    <property type="component" value="Unassembled WGS sequence"/>
</dbReference>
<feature type="domain" description="DUF4136" evidence="2">
    <location>
        <begin position="44"/>
        <end position="193"/>
    </location>
</feature>
<evidence type="ECO:0000256" key="1">
    <source>
        <dbReference type="SAM" id="SignalP"/>
    </source>
</evidence>
<comment type="caution">
    <text evidence="3">The sequence shown here is derived from an EMBL/GenBank/DDBJ whole genome shotgun (WGS) entry which is preliminary data.</text>
</comment>
<dbReference type="PROSITE" id="PS51257">
    <property type="entry name" value="PROKAR_LIPOPROTEIN"/>
    <property type="match status" value="1"/>
</dbReference>
<sequence length="202" mass="20807">MRRRSLALLMLPALFASACTTGGARRGPVEVIRYNLGTPIAVGSFAIDRDAARGMTGLSSDYEMVVSAVGDEMTRLGFTRVADGAPSIYLVEVSVNRAQVGETRTGPRFGIGLGGGTGGFRGGGVGGGVSTAFGGSTRAVIGNDLTVKIRRRTDQTVVWEGNARSSGTAPANADDAAFEAGRVANALFRDFPGQSGFTTTVP</sequence>
<dbReference type="EMBL" id="DOYJ01000198">
    <property type="protein sequence ID" value="HCB75909.1"/>
    <property type="molecule type" value="Genomic_DNA"/>
</dbReference>
<evidence type="ECO:0000313" key="3">
    <source>
        <dbReference type="EMBL" id="HCB75909.1"/>
    </source>
</evidence>
<evidence type="ECO:0000259" key="2">
    <source>
        <dbReference type="Pfam" id="PF13590"/>
    </source>
</evidence>
<dbReference type="AlphaFoldDB" id="A0A3D0WBJ0"/>
<reference evidence="3 4" key="1">
    <citation type="journal article" date="2018" name="Nat. Biotechnol.">
        <title>A standardized bacterial taxonomy based on genome phylogeny substantially revises the tree of life.</title>
        <authorList>
            <person name="Parks D.H."/>
            <person name="Chuvochina M."/>
            <person name="Waite D.W."/>
            <person name="Rinke C."/>
            <person name="Skarshewski A."/>
            <person name="Chaumeil P.A."/>
            <person name="Hugenholtz P."/>
        </authorList>
    </citation>
    <scope>NUCLEOTIDE SEQUENCE [LARGE SCALE GENOMIC DNA]</scope>
    <source>
        <strain evidence="3">UBA9015</strain>
    </source>
</reference>
<feature type="signal peptide" evidence="1">
    <location>
        <begin position="1"/>
        <end position="18"/>
    </location>
</feature>
<dbReference type="Pfam" id="PF13590">
    <property type="entry name" value="DUF4136"/>
    <property type="match status" value="1"/>
</dbReference>
<gene>
    <name evidence="3" type="ORF">DEP91_07005</name>
</gene>
<feature type="chain" id="PRO_5017804622" description="DUF4136 domain-containing protein" evidence="1">
    <location>
        <begin position="19"/>
        <end position="202"/>
    </location>
</feature>
<name>A0A3D0WBJ0_9SPHN</name>